<protein>
    <recommendedName>
        <fullName evidence="6">LIM zinc-binding domain-containing protein</fullName>
    </recommendedName>
</protein>
<feature type="domain" description="LIM zinc-binding" evidence="6">
    <location>
        <begin position="195"/>
        <end position="255"/>
    </location>
</feature>
<dbReference type="GO" id="GO:0046872">
    <property type="term" value="F:metal ion binding"/>
    <property type="evidence" value="ECO:0007669"/>
    <property type="project" value="UniProtKB-KW"/>
</dbReference>
<keyword evidence="1 4" id="KW-0479">Metal-binding</keyword>
<evidence type="ECO:0000313" key="7">
    <source>
        <dbReference type="EMBL" id="KAF5402580.1"/>
    </source>
</evidence>
<accession>A0A8J4WSE7</accession>
<feature type="domain" description="LIM zinc-binding" evidence="6">
    <location>
        <begin position="334"/>
        <end position="394"/>
    </location>
</feature>
<gene>
    <name evidence="7" type="ORF">PHET_03931</name>
</gene>
<dbReference type="OrthoDB" id="6232656at2759"/>
<evidence type="ECO:0000256" key="1">
    <source>
        <dbReference type="ARBA" id="ARBA00022723"/>
    </source>
</evidence>
<dbReference type="Pfam" id="PF00412">
    <property type="entry name" value="LIM"/>
    <property type="match status" value="6"/>
</dbReference>
<sequence>MRNKTVYCFACREPVEEWEGLCVVDRLCHRSCFKCQICQQVLDSRMFCVIMGEMFCERHYAEMLSSKMKLIDASRSNRKTASNDHLERHPSMNKCSCKATCFICGRIVDEPDPLRGLSGPYHGGCFRCSCCRTKLDIDNYKVVRGRLQCEPFCGAPINGLINGEKNNVSKKTGGQQTHYKEELITAPVQRPRLDNRCARCSLDVNLDERTIFQDRLFHKTCFTCRRCDRVISESQFDLKEEGPVCHLCCSDEPETFRPPNPTPGQIGSPTNKHRPMSTPNSKNASPAHRSTTIGLPAFLPSNSDSPPTCVANPDKVAKIQRQLEKIQLSALEDMNCYTCGKKVYVAEQLNILNRIYHVKCFQCKFCKKPLGSTKYQIVEGNPYCIPHSKMISSMKSSSMTNLVAAIGQEESKKDDISIPSNSHPKIPVQTSNPVITNESEIFQPEPTESTLCYVCSKKVYPAERLNILKRIYHRNCFRCHTCHHLLEISRFGVIDGVPYCNPHHKQALNLGAWGKPDVPDSSQSTKPPPTPSVVSDVVKCYSCGTNVYPAEQLNILKRTYHRNCFRCGTCQKILDISHFGVHEDIPYCEPHHKQALNLLASSTTNLNVNEPVNQAPHALLMEIDPIRGELIVQPGANRLNVSTDLLSHPIDFATGISEKSSSPSKTRCFVCKKFTSPTNALILSDRVYHADCMKCHKCLKPLGRWNYKEIDGFIYCPKDHAELLMSQVSKHQNPSPSFSSFEIE</sequence>
<keyword evidence="8" id="KW-1185">Reference proteome</keyword>
<feature type="region of interest" description="Disordered" evidence="5">
    <location>
        <begin position="258"/>
        <end position="289"/>
    </location>
</feature>
<reference evidence="7" key="1">
    <citation type="submission" date="2019-05" db="EMBL/GenBank/DDBJ databases">
        <title>Annotation for the trematode Paragonimus heterotremus.</title>
        <authorList>
            <person name="Choi Y.-J."/>
        </authorList>
    </citation>
    <scope>NUCLEOTIDE SEQUENCE</scope>
    <source>
        <strain evidence="7">LC</strain>
    </source>
</reference>
<dbReference type="Proteomes" id="UP000748531">
    <property type="component" value="Unassembled WGS sequence"/>
</dbReference>
<feature type="region of interest" description="Disordered" evidence="5">
    <location>
        <begin position="511"/>
        <end position="531"/>
    </location>
</feature>
<organism evidence="7 8">
    <name type="scientific">Paragonimus heterotremus</name>
    <dbReference type="NCBI Taxonomy" id="100268"/>
    <lineage>
        <taxon>Eukaryota</taxon>
        <taxon>Metazoa</taxon>
        <taxon>Spiralia</taxon>
        <taxon>Lophotrochozoa</taxon>
        <taxon>Platyhelminthes</taxon>
        <taxon>Trematoda</taxon>
        <taxon>Digenea</taxon>
        <taxon>Plagiorchiida</taxon>
        <taxon>Troglotremata</taxon>
        <taxon>Troglotrematidae</taxon>
        <taxon>Paragonimus</taxon>
    </lineage>
</organism>
<dbReference type="InterPro" id="IPR036280">
    <property type="entry name" value="Multihaem_cyt_sf"/>
</dbReference>
<evidence type="ECO:0000313" key="8">
    <source>
        <dbReference type="Proteomes" id="UP000748531"/>
    </source>
</evidence>
<dbReference type="Gene3D" id="2.10.110.10">
    <property type="entry name" value="Cysteine Rich Protein"/>
    <property type="match status" value="7"/>
</dbReference>
<dbReference type="PANTHER" id="PTHR24206">
    <property type="entry name" value="OS06G0237300 PROTEIN"/>
    <property type="match status" value="1"/>
</dbReference>
<dbReference type="EMBL" id="LUCH01001723">
    <property type="protein sequence ID" value="KAF5402580.1"/>
    <property type="molecule type" value="Genomic_DNA"/>
</dbReference>
<dbReference type="AlphaFoldDB" id="A0A8J4WSE7"/>
<feature type="domain" description="LIM zinc-binding" evidence="6">
    <location>
        <begin position="538"/>
        <end position="598"/>
    </location>
</feature>
<dbReference type="SUPFAM" id="SSF48695">
    <property type="entry name" value="Multiheme cytochromes"/>
    <property type="match status" value="1"/>
</dbReference>
<feature type="domain" description="LIM zinc-binding" evidence="6">
    <location>
        <begin position="99"/>
        <end position="160"/>
    </location>
</feature>
<dbReference type="CDD" id="cd09358">
    <property type="entry name" value="LIM_Mical_like"/>
    <property type="match status" value="2"/>
</dbReference>
<comment type="caution">
    <text evidence="7">The sequence shown here is derived from an EMBL/GenBank/DDBJ whole genome shotgun (WGS) entry which is preliminary data.</text>
</comment>
<dbReference type="CDD" id="cd08368">
    <property type="entry name" value="LIM"/>
    <property type="match status" value="1"/>
</dbReference>
<name>A0A8J4WSE7_9TREM</name>
<feature type="domain" description="LIM zinc-binding" evidence="6">
    <location>
        <begin position="6"/>
        <end position="66"/>
    </location>
</feature>
<evidence type="ECO:0000259" key="6">
    <source>
        <dbReference type="PROSITE" id="PS50023"/>
    </source>
</evidence>
<dbReference type="SUPFAM" id="SSF57716">
    <property type="entry name" value="Glucocorticoid receptor-like (DNA-binding domain)"/>
    <property type="match status" value="4"/>
</dbReference>
<dbReference type="PROSITE" id="PS00478">
    <property type="entry name" value="LIM_DOMAIN_1"/>
    <property type="match status" value="5"/>
</dbReference>
<feature type="compositionally biased region" description="Polar residues" evidence="5">
    <location>
        <begin position="277"/>
        <end position="289"/>
    </location>
</feature>
<dbReference type="SMART" id="SM00132">
    <property type="entry name" value="LIM"/>
    <property type="match status" value="7"/>
</dbReference>
<keyword evidence="2 4" id="KW-0862">Zinc</keyword>
<keyword evidence="3 4" id="KW-0440">LIM domain</keyword>
<dbReference type="PROSITE" id="PS50023">
    <property type="entry name" value="LIM_DOMAIN_2"/>
    <property type="match status" value="7"/>
</dbReference>
<feature type="domain" description="LIM zinc-binding" evidence="6">
    <location>
        <begin position="450"/>
        <end position="510"/>
    </location>
</feature>
<evidence type="ECO:0000256" key="2">
    <source>
        <dbReference type="ARBA" id="ARBA00022833"/>
    </source>
</evidence>
<evidence type="ECO:0000256" key="5">
    <source>
        <dbReference type="SAM" id="MobiDB-lite"/>
    </source>
</evidence>
<proteinExistence type="predicted"/>
<evidence type="ECO:0000256" key="4">
    <source>
        <dbReference type="PROSITE-ProRule" id="PRU00125"/>
    </source>
</evidence>
<feature type="domain" description="LIM zinc-binding" evidence="6">
    <location>
        <begin position="666"/>
        <end position="726"/>
    </location>
</feature>
<evidence type="ECO:0000256" key="3">
    <source>
        <dbReference type="ARBA" id="ARBA00023038"/>
    </source>
</evidence>
<dbReference type="InterPro" id="IPR001781">
    <property type="entry name" value="Znf_LIM"/>
</dbReference>